<feature type="transmembrane region" description="Helical" evidence="1">
    <location>
        <begin position="499"/>
        <end position="523"/>
    </location>
</feature>
<feature type="transmembrane region" description="Helical" evidence="1">
    <location>
        <begin position="213"/>
        <end position="238"/>
    </location>
</feature>
<feature type="transmembrane region" description="Helical" evidence="1">
    <location>
        <begin position="571"/>
        <end position="589"/>
    </location>
</feature>
<feature type="transmembrane region" description="Helical" evidence="1">
    <location>
        <begin position="73"/>
        <end position="93"/>
    </location>
</feature>
<keyword evidence="1" id="KW-0812">Transmembrane</keyword>
<feature type="transmembrane region" description="Helical" evidence="1">
    <location>
        <begin position="175"/>
        <end position="193"/>
    </location>
</feature>
<keyword evidence="3" id="KW-1185">Reference proteome</keyword>
<dbReference type="RefSeq" id="WP_187561567.1">
    <property type="nucleotide sequence ID" value="NZ_JACGWS010000004.1"/>
</dbReference>
<reference evidence="2 3" key="1">
    <citation type="submission" date="2020-07" db="EMBL/GenBank/DDBJ databases">
        <title>Description of Kordia aestuariivivens sp. nov., isolated from a tidal flat.</title>
        <authorList>
            <person name="Park S."/>
            <person name="Yoon J.-H."/>
        </authorList>
    </citation>
    <scope>NUCLEOTIDE SEQUENCE [LARGE SCALE GENOMIC DNA]</scope>
    <source>
        <strain evidence="2 3">YSTF-M3</strain>
    </source>
</reference>
<comment type="caution">
    <text evidence="2">The sequence shown here is derived from an EMBL/GenBank/DDBJ whole genome shotgun (WGS) entry which is preliminary data.</text>
</comment>
<dbReference type="EMBL" id="JACGWS010000004">
    <property type="protein sequence ID" value="MBC8754512.1"/>
    <property type="molecule type" value="Genomic_DNA"/>
</dbReference>
<organism evidence="2 3">
    <name type="scientific">Kordia aestuariivivens</name>
    <dbReference type="NCBI Taxonomy" id="2759037"/>
    <lineage>
        <taxon>Bacteria</taxon>
        <taxon>Pseudomonadati</taxon>
        <taxon>Bacteroidota</taxon>
        <taxon>Flavobacteriia</taxon>
        <taxon>Flavobacteriales</taxon>
        <taxon>Flavobacteriaceae</taxon>
        <taxon>Kordia</taxon>
    </lineage>
</organism>
<feature type="transmembrane region" description="Helical" evidence="1">
    <location>
        <begin position="401"/>
        <end position="421"/>
    </location>
</feature>
<feature type="transmembrane region" description="Helical" evidence="1">
    <location>
        <begin position="529"/>
        <end position="550"/>
    </location>
</feature>
<feature type="transmembrane region" description="Helical" evidence="1">
    <location>
        <begin position="143"/>
        <end position="163"/>
    </location>
</feature>
<feature type="transmembrane region" description="Helical" evidence="1">
    <location>
        <begin position="24"/>
        <end position="45"/>
    </location>
</feature>
<evidence type="ECO:0000313" key="3">
    <source>
        <dbReference type="Proteomes" id="UP000619238"/>
    </source>
</evidence>
<proteinExistence type="predicted"/>
<keyword evidence="1" id="KW-0472">Membrane</keyword>
<feature type="transmembrane region" description="Helical" evidence="1">
    <location>
        <begin position="371"/>
        <end position="395"/>
    </location>
</feature>
<keyword evidence="1" id="KW-1133">Transmembrane helix</keyword>
<name>A0ABR7Q7G2_9FLAO</name>
<feature type="transmembrane region" description="Helical" evidence="1">
    <location>
        <begin position="283"/>
        <end position="304"/>
    </location>
</feature>
<feature type="transmembrane region" description="Helical" evidence="1">
    <location>
        <begin position="310"/>
        <end position="332"/>
    </location>
</feature>
<evidence type="ECO:0000256" key="1">
    <source>
        <dbReference type="SAM" id="Phobius"/>
    </source>
</evidence>
<dbReference type="Proteomes" id="UP000619238">
    <property type="component" value="Unassembled WGS sequence"/>
</dbReference>
<accession>A0ABR7Q7G2</accession>
<dbReference type="InterPro" id="IPR016035">
    <property type="entry name" value="Acyl_Trfase/lysoPLipase"/>
</dbReference>
<dbReference type="SUPFAM" id="SSF52151">
    <property type="entry name" value="FabD/lysophospholipase-like"/>
    <property type="match status" value="1"/>
</dbReference>
<sequence length="1033" mass="119276">MDSSTKYQFSSFKYFERNNISKRIIIIFIILSALMMICGKMFSIYDWILHPQFTETSVTKAWFLDNTTTLQQWIFHLFFIFDFVWAALLFYILGRYVHTKATANSMQWVFKLFVVLASIAYTFDCTENFYYLFNKEYPQTIVSIKIGAYAIALITVLVVLLRYSLKNRFLILKEFVSSSWISLLFLVIIGLTLPKAPQVNSIIVDLYYKPFWFVIVLLLLLAPIYCITLSHYPNYFLLSKSNRKFKDKEWKMTKSFGIFGIVWYKNKKGNTKKSNEYESYISFLRRTIGVFFYAALFYMIAYTADTNFSIGVKLSGFSSVLVIALIWWLYVLKKKKDKWWLYYENSIKKADNEFDDLYIIKDDTSKPKSPMVSYIIFLTLTLVAHLLLFILLLWFEHPYNYTTVIISLVCVTLQAITYTYYRTYRTLFKYTFFNENNTAIFTAFPLLYDQTDTRSDELKKKEILTMFEKNNFFGQSSFFKMLSKIRIGSLSLGSLSNNVIFLQIIAYFGVANTLFLAAINIWPTFAMKVNAIIIILSYFFLLYGIIVIILKHFIYYNLAEDDFAQRNKKKFFFTVYTTVLLLVIFSYLARSNESSANNLFELAQIEDTTQKKVTLQEYTKNLPNTRYYIGCYGGGMKANAWTMTVLNALDKNNTLYDKTVCMSGASGGTIGLINYSVIKHEISDLEKRNAAIKRIGTENILSMDLAHLFGRDWFTHVFLPINLQGKDRSTGAMRTYAEYANPTFNEAAFQSKTYRQYWNEMYAKRENRFPILISNSTNIKGRQGMAVSVPTEGISHQILYLGANDILALDNDKTLSFYNAASTTNRFPLISPAATIEGEGQYNDGGIYENSGLLSAYKLYEAINELDPSAEQKKTVFINIINDKAQYVKSRMDSIMGICKGGRINKSNEISAIVNSVAATEMFPGYIKDKLKLLTIQNDSVTFESLYLPHKFDFDDIQAIYGMDVKNTACVKTIAEMIETNNTEIKNLMEGCSKETNTIIEPEMSRVMAVPAFDFMQYMLNHSSIKSTIEKLQ</sequence>
<evidence type="ECO:0000313" key="2">
    <source>
        <dbReference type="EMBL" id="MBC8754512.1"/>
    </source>
</evidence>
<gene>
    <name evidence="2" type="ORF">H2O64_07495</name>
</gene>
<feature type="transmembrane region" description="Helical" evidence="1">
    <location>
        <begin position="105"/>
        <end position="123"/>
    </location>
</feature>
<protein>
    <submittedName>
        <fullName evidence="2">Patatin-like phospholipase family protein</fullName>
    </submittedName>
</protein>